<dbReference type="Proteomes" id="UP000198211">
    <property type="component" value="Unassembled WGS sequence"/>
</dbReference>
<dbReference type="GO" id="GO:0015074">
    <property type="term" value="P:DNA integration"/>
    <property type="evidence" value="ECO:0007669"/>
    <property type="project" value="InterPro"/>
</dbReference>
<evidence type="ECO:0000313" key="3">
    <source>
        <dbReference type="Proteomes" id="UP000198211"/>
    </source>
</evidence>
<sequence length="258" mass="29108">MSYLVLQWKKASGSCDVMTNEMTEPTLQMTDDTIIAAQGRSKLVLRMIAKIAYAGMEVDKRHRLVIICTLNGYRVILPPELWACAFKEAHDSIWAGHLRARHTQSRLAQVYWWPGLKHEVRRWVAGCQERGSRKARPREVIPPLRSIRGGEICDRWALDVAGPLPVGSGGQRHVIAALGYVRRYAVAAAVEDHTAESVAAFLMKNVVLRFGPFRELLTDGIPERTGHAIEELVQLLQAKQTDLVPYRPQLIGLVERYH</sequence>
<dbReference type="InterPro" id="IPR052160">
    <property type="entry name" value="Gypsy_RT_Integrase-like"/>
</dbReference>
<dbReference type="InterPro" id="IPR012337">
    <property type="entry name" value="RNaseH-like_sf"/>
</dbReference>
<dbReference type="AlphaFoldDB" id="A0A225W8L6"/>
<dbReference type="Pfam" id="PF17921">
    <property type="entry name" value="Integrase_H2C2"/>
    <property type="match status" value="1"/>
</dbReference>
<dbReference type="GO" id="GO:0003676">
    <property type="term" value="F:nucleic acid binding"/>
    <property type="evidence" value="ECO:0007669"/>
    <property type="project" value="InterPro"/>
</dbReference>
<evidence type="ECO:0000313" key="2">
    <source>
        <dbReference type="EMBL" id="OWZ13180.1"/>
    </source>
</evidence>
<dbReference type="EMBL" id="NBNE01001648">
    <property type="protein sequence ID" value="OWZ13180.1"/>
    <property type="molecule type" value="Genomic_DNA"/>
</dbReference>
<dbReference type="InterPro" id="IPR001584">
    <property type="entry name" value="Integrase_cat-core"/>
</dbReference>
<dbReference type="InterPro" id="IPR036397">
    <property type="entry name" value="RNaseH_sf"/>
</dbReference>
<protein>
    <recommendedName>
        <fullName evidence="1">Integrase catalytic domain-containing protein</fullName>
    </recommendedName>
</protein>
<keyword evidence="3" id="KW-1185">Reference proteome</keyword>
<proteinExistence type="predicted"/>
<dbReference type="SUPFAM" id="SSF53098">
    <property type="entry name" value="Ribonuclease H-like"/>
    <property type="match status" value="1"/>
</dbReference>
<dbReference type="STRING" id="4795.A0A225W8L6"/>
<dbReference type="PROSITE" id="PS50994">
    <property type="entry name" value="INTEGRASE"/>
    <property type="match status" value="1"/>
</dbReference>
<dbReference type="OrthoDB" id="121806at2759"/>
<name>A0A225W8L6_9STRA</name>
<dbReference type="Gene3D" id="1.10.340.70">
    <property type="match status" value="1"/>
</dbReference>
<gene>
    <name evidence="2" type="ORF">PHMEG_00013541</name>
</gene>
<organism evidence="2 3">
    <name type="scientific">Phytophthora megakarya</name>
    <dbReference type="NCBI Taxonomy" id="4795"/>
    <lineage>
        <taxon>Eukaryota</taxon>
        <taxon>Sar</taxon>
        <taxon>Stramenopiles</taxon>
        <taxon>Oomycota</taxon>
        <taxon>Peronosporomycetes</taxon>
        <taxon>Peronosporales</taxon>
        <taxon>Peronosporaceae</taxon>
        <taxon>Phytophthora</taxon>
    </lineage>
</organism>
<feature type="domain" description="Integrase catalytic" evidence="1">
    <location>
        <begin position="133"/>
        <end position="258"/>
    </location>
</feature>
<dbReference type="Gene3D" id="3.30.420.10">
    <property type="entry name" value="Ribonuclease H-like superfamily/Ribonuclease H"/>
    <property type="match status" value="1"/>
</dbReference>
<dbReference type="PANTHER" id="PTHR47266">
    <property type="entry name" value="ENDONUCLEASE-RELATED"/>
    <property type="match status" value="1"/>
</dbReference>
<accession>A0A225W8L6</accession>
<dbReference type="InterPro" id="IPR041588">
    <property type="entry name" value="Integrase_H2C2"/>
</dbReference>
<comment type="caution">
    <text evidence="2">The sequence shown here is derived from an EMBL/GenBank/DDBJ whole genome shotgun (WGS) entry which is preliminary data.</text>
</comment>
<evidence type="ECO:0000259" key="1">
    <source>
        <dbReference type="PROSITE" id="PS50994"/>
    </source>
</evidence>
<reference evidence="3" key="1">
    <citation type="submission" date="2017-03" db="EMBL/GenBank/DDBJ databases">
        <title>Phytopthora megakarya and P. palmivora, two closely related causual agents of cacao black pod achieved similar genome size and gene model numbers by different mechanisms.</title>
        <authorList>
            <person name="Ali S."/>
            <person name="Shao J."/>
            <person name="Larry D.J."/>
            <person name="Kronmiller B."/>
            <person name="Shen D."/>
            <person name="Strem M.D."/>
            <person name="Melnick R.L."/>
            <person name="Guiltinan M.J."/>
            <person name="Tyler B.M."/>
            <person name="Meinhardt L.W."/>
            <person name="Bailey B.A."/>
        </authorList>
    </citation>
    <scope>NUCLEOTIDE SEQUENCE [LARGE SCALE GENOMIC DNA]</scope>
    <source>
        <strain evidence="3">zdho120</strain>
    </source>
</reference>